<accession>A0A8H4UP59</accession>
<keyword evidence="3" id="KW-1185">Reference proteome</keyword>
<sequence>MKIQSLLFLGLAPLPLLAQLNAYEILMFYDMYRSDYDTFGEKAMIARGCKDCEFDQFIEHIDRMGSVSTKFGAITGMKDPDLEDIIGWDSAETFIYDPKKLLGGLWTMTDSSGSRMGHPTVVERLVDRMSEVRREAEPARMESILEIMEISHLSRRKSQAKDLLSFVNSRLSSARLGTAKTQSIPFFQEGEFDEFDSTATIESVQRTKRPTMRETIVDLAKDINSGSVSKRSVHWEGEGVLVKRAFGDGMIVMSLQRGLDALRIPVKRKC</sequence>
<feature type="signal peptide" evidence="1">
    <location>
        <begin position="1"/>
        <end position="22"/>
    </location>
</feature>
<gene>
    <name evidence="2" type="ORF">FZEAL_3245</name>
</gene>
<dbReference type="Proteomes" id="UP000635477">
    <property type="component" value="Unassembled WGS sequence"/>
</dbReference>
<evidence type="ECO:0000313" key="2">
    <source>
        <dbReference type="EMBL" id="KAF4980847.1"/>
    </source>
</evidence>
<dbReference type="EMBL" id="JABEYC010000202">
    <property type="protein sequence ID" value="KAF4980847.1"/>
    <property type="molecule type" value="Genomic_DNA"/>
</dbReference>
<feature type="chain" id="PRO_5034484913" evidence="1">
    <location>
        <begin position="23"/>
        <end position="270"/>
    </location>
</feature>
<name>A0A8H4UP59_9HYPO</name>
<comment type="caution">
    <text evidence="2">The sequence shown here is derived from an EMBL/GenBank/DDBJ whole genome shotgun (WGS) entry which is preliminary data.</text>
</comment>
<evidence type="ECO:0000256" key="1">
    <source>
        <dbReference type="SAM" id="SignalP"/>
    </source>
</evidence>
<reference evidence="2" key="2">
    <citation type="submission" date="2020-05" db="EMBL/GenBank/DDBJ databases">
        <authorList>
            <person name="Kim H.-S."/>
            <person name="Proctor R.H."/>
            <person name="Brown D.W."/>
        </authorList>
    </citation>
    <scope>NUCLEOTIDE SEQUENCE</scope>
    <source>
        <strain evidence="2">NRRL 22465</strain>
    </source>
</reference>
<proteinExistence type="predicted"/>
<dbReference type="AlphaFoldDB" id="A0A8H4UP59"/>
<protein>
    <submittedName>
        <fullName evidence="2">Uncharacterized protein</fullName>
    </submittedName>
</protein>
<organism evidence="2 3">
    <name type="scientific">Fusarium zealandicum</name>
    <dbReference type="NCBI Taxonomy" id="1053134"/>
    <lineage>
        <taxon>Eukaryota</taxon>
        <taxon>Fungi</taxon>
        <taxon>Dikarya</taxon>
        <taxon>Ascomycota</taxon>
        <taxon>Pezizomycotina</taxon>
        <taxon>Sordariomycetes</taxon>
        <taxon>Hypocreomycetidae</taxon>
        <taxon>Hypocreales</taxon>
        <taxon>Nectriaceae</taxon>
        <taxon>Fusarium</taxon>
        <taxon>Fusarium staphyleae species complex</taxon>
    </lineage>
</organism>
<keyword evidence="1" id="KW-0732">Signal</keyword>
<reference evidence="2" key="1">
    <citation type="journal article" date="2020" name="BMC Genomics">
        <title>Correction to: Identification and distribution of gene clusters required for synthesis of sphingolipid metabolism inhibitors in diverse species of the filamentous fungus Fusarium.</title>
        <authorList>
            <person name="Kim H.S."/>
            <person name="Lohmar J.M."/>
            <person name="Busman M."/>
            <person name="Brown D.W."/>
            <person name="Naumann T.A."/>
            <person name="Divon H.H."/>
            <person name="Lysoe E."/>
            <person name="Uhlig S."/>
            <person name="Proctor R.H."/>
        </authorList>
    </citation>
    <scope>NUCLEOTIDE SEQUENCE</scope>
    <source>
        <strain evidence="2">NRRL 22465</strain>
    </source>
</reference>
<dbReference type="OrthoDB" id="5150084at2759"/>
<evidence type="ECO:0000313" key="3">
    <source>
        <dbReference type="Proteomes" id="UP000635477"/>
    </source>
</evidence>